<dbReference type="KEGG" id="aym:YM304_30380"/>
<keyword evidence="2" id="KW-1185">Reference proteome</keyword>
<organism evidence="1 2">
    <name type="scientific">Ilumatobacter coccineus (strain NBRC 103263 / KCTC 29153 / YM16-304)</name>
    <dbReference type="NCBI Taxonomy" id="1313172"/>
    <lineage>
        <taxon>Bacteria</taxon>
        <taxon>Bacillati</taxon>
        <taxon>Actinomycetota</taxon>
        <taxon>Acidimicrobiia</taxon>
        <taxon>Acidimicrobiales</taxon>
        <taxon>Ilumatobacteraceae</taxon>
        <taxon>Ilumatobacter</taxon>
    </lineage>
</organism>
<protein>
    <submittedName>
        <fullName evidence="1">Uncharacterized protein</fullName>
    </submittedName>
</protein>
<dbReference type="AlphaFoldDB" id="A0A6C7EBH3"/>
<sequence>MTAPNVLASEQTTENTDTYFTRISEANVPQPVMVLLRNLQTQLTDAEARITALENA</sequence>
<dbReference type="RefSeq" id="WP_015442599.1">
    <property type="nucleotide sequence ID" value="NC_020520.1"/>
</dbReference>
<proteinExistence type="predicted"/>
<evidence type="ECO:0000313" key="2">
    <source>
        <dbReference type="Proteomes" id="UP000011863"/>
    </source>
</evidence>
<evidence type="ECO:0000313" key="1">
    <source>
        <dbReference type="EMBL" id="BAN03352.1"/>
    </source>
</evidence>
<reference evidence="1 2" key="1">
    <citation type="journal article" date="2013" name="Int. J. Syst. Evol. Microbiol.">
        <title>Ilumatobacter nonamiense sp. nov. and Ilumatobacter coccineum sp. nov., isolated from seashore sand.</title>
        <authorList>
            <person name="Matsumoto A."/>
            <person name="Kasai H."/>
            <person name="Matsuo Y."/>
            <person name="Shizuri Y."/>
            <person name="Ichikawa N."/>
            <person name="Fujita N."/>
            <person name="Omura S."/>
            <person name="Takahashi Y."/>
        </authorList>
    </citation>
    <scope>NUCLEOTIDE SEQUENCE [LARGE SCALE GENOMIC DNA]</scope>
    <source>
        <strain evidence="2">NBRC 103263 / KCTC 29153 / YM16-304</strain>
    </source>
</reference>
<accession>A0A6C7EBH3</accession>
<dbReference type="Proteomes" id="UP000011863">
    <property type="component" value="Chromosome"/>
</dbReference>
<gene>
    <name evidence="1" type="ORF">YM304_30380</name>
</gene>
<name>A0A6C7EBH3_ILUCY</name>
<dbReference type="EMBL" id="AP012057">
    <property type="protein sequence ID" value="BAN03352.1"/>
    <property type="molecule type" value="Genomic_DNA"/>
</dbReference>